<evidence type="ECO:0000313" key="2">
    <source>
        <dbReference type="EMBL" id="MEU3779880.1"/>
    </source>
</evidence>
<dbReference type="NCBIfam" id="NF038083">
    <property type="entry name" value="CU044_5270_fam"/>
    <property type="match status" value="1"/>
</dbReference>
<gene>
    <name evidence="2" type="ORF">AB0E89_04680</name>
</gene>
<accession>A0ABV2ZCJ2</accession>
<feature type="region of interest" description="Disordered" evidence="1">
    <location>
        <begin position="100"/>
        <end position="125"/>
    </location>
</feature>
<proteinExistence type="predicted"/>
<dbReference type="RefSeq" id="WP_361700937.1">
    <property type="nucleotide sequence ID" value="NZ_JBEZVE010000002.1"/>
</dbReference>
<organism evidence="2 3">
    <name type="scientific">Streptomyces sp. 900129855</name>
    <dbReference type="NCBI Taxonomy" id="3155129"/>
    <lineage>
        <taxon>Bacteria</taxon>
        <taxon>Bacillati</taxon>
        <taxon>Actinomycetota</taxon>
        <taxon>Actinomycetes</taxon>
        <taxon>Kitasatosporales</taxon>
        <taxon>Streptomycetaceae</taxon>
        <taxon>Streptomyces</taxon>
    </lineage>
</organism>
<reference evidence="2 3" key="1">
    <citation type="submission" date="2024-06" db="EMBL/GenBank/DDBJ databases">
        <title>The Natural Products Discovery Center: Release of the First 8490 Sequenced Strains for Exploring Actinobacteria Biosynthetic Diversity.</title>
        <authorList>
            <person name="Kalkreuter E."/>
            <person name="Kautsar S.A."/>
            <person name="Yang D."/>
            <person name="Bader C.D."/>
            <person name="Teijaro C.N."/>
            <person name="Fluegel L."/>
            <person name="Davis C.M."/>
            <person name="Simpson J.R."/>
            <person name="Lauterbach L."/>
            <person name="Steele A.D."/>
            <person name="Gui C."/>
            <person name="Meng S."/>
            <person name="Li G."/>
            <person name="Viehrig K."/>
            <person name="Ye F."/>
            <person name="Su P."/>
            <person name="Kiefer A.F."/>
            <person name="Nichols A."/>
            <person name="Cepeda A.J."/>
            <person name="Yan W."/>
            <person name="Fan B."/>
            <person name="Jiang Y."/>
            <person name="Adhikari A."/>
            <person name="Zheng C.-J."/>
            <person name="Schuster L."/>
            <person name="Cowan T.M."/>
            <person name="Smanski M.J."/>
            <person name="Chevrette M.G."/>
            <person name="De Carvalho L.P.S."/>
            <person name="Shen B."/>
        </authorList>
    </citation>
    <scope>NUCLEOTIDE SEQUENCE [LARGE SCALE GENOMIC DNA]</scope>
    <source>
        <strain evidence="2 3">NPDC033843</strain>
    </source>
</reference>
<comment type="caution">
    <text evidence="2">The sequence shown here is derived from an EMBL/GenBank/DDBJ whole genome shotgun (WGS) entry which is preliminary data.</text>
</comment>
<protein>
    <submittedName>
        <fullName evidence="2">CU044_5270 family protein</fullName>
    </submittedName>
</protein>
<dbReference type="InterPro" id="IPR047789">
    <property type="entry name" value="CU044_5270-like"/>
</dbReference>
<dbReference type="Proteomes" id="UP001550739">
    <property type="component" value="Unassembled WGS sequence"/>
</dbReference>
<feature type="compositionally biased region" description="Gly residues" evidence="1">
    <location>
        <begin position="114"/>
        <end position="125"/>
    </location>
</feature>
<dbReference type="EMBL" id="JBEZVE010000002">
    <property type="protein sequence ID" value="MEU3779880.1"/>
    <property type="molecule type" value="Genomic_DNA"/>
</dbReference>
<evidence type="ECO:0000313" key="3">
    <source>
        <dbReference type="Proteomes" id="UP001550739"/>
    </source>
</evidence>
<keyword evidence="3" id="KW-1185">Reference proteome</keyword>
<sequence>MNSTPEELDELDELEELEELGELARLLPAGPVERGLPSGRHSHHKDVLMQLIDHDRDRRDAMDGVRSLPRPRRWSRPALVAGAVAVALAAGLTVGIGAGQHEGGGGTAARPGAGRTGGADSGGGHSAGVTLDRIAAVAMRTDVEAVGEDQFVYVRSRTAGNEGVFEGPVKLGKLHERQVWFSQRAGSTIDVGLIREDGQDWPIEVGVPDGTDPKDAGYPAGIERPTYAWLASLPTDPGALLKLLYEETPRDETRKDRGQAVFNQIGDLLREQIMPSANAAAFYRATARIPGVTELPDAVDAAGRHGIAIAREDTADGTRTEWIFDRATLDYLGERTVFSRDTERAEAGTVLFTSAVLDRAVVDRRGQVPGDRRRAGRS</sequence>
<name>A0ABV2ZCJ2_9ACTN</name>
<evidence type="ECO:0000256" key="1">
    <source>
        <dbReference type="SAM" id="MobiDB-lite"/>
    </source>
</evidence>